<feature type="region of interest" description="Disordered" evidence="1">
    <location>
        <begin position="50"/>
        <end position="81"/>
    </location>
</feature>
<organism evidence="2 3">
    <name type="scientific">Solanum commersonii</name>
    <name type="common">Commerson's wild potato</name>
    <name type="synonym">Commerson's nightshade</name>
    <dbReference type="NCBI Taxonomy" id="4109"/>
    <lineage>
        <taxon>Eukaryota</taxon>
        <taxon>Viridiplantae</taxon>
        <taxon>Streptophyta</taxon>
        <taxon>Embryophyta</taxon>
        <taxon>Tracheophyta</taxon>
        <taxon>Spermatophyta</taxon>
        <taxon>Magnoliopsida</taxon>
        <taxon>eudicotyledons</taxon>
        <taxon>Gunneridae</taxon>
        <taxon>Pentapetalae</taxon>
        <taxon>asterids</taxon>
        <taxon>lamiids</taxon>
        <taxon>Solanales</taxon>
        <taxon>Solanaceae</taxon>
        <taxon>Solanoideae</taxon>
        <taxon>Solaneae</taxon>
        <taxon>Solanum</taxon>
    </lineage>
</organism>
<dbReference type="Proteomes" id="UP000824120">
    <property type="component" value="Chromosome 4"/>
</dbReference>
<feature type="region of interest" description="Disordered" evidence="1">
    <location>
        <begin position="1"/>
        <end position="30"/>
    </location>
</feature>
<evidence type="ECO:0000256" key="1">
    <source>
        <dbReference type="SAM" id="MobiDB-lite"/>
    </source>
</evidence>
<proteinExistence type="predicted"/>
<accession>A0A9J5ZKH9</accession>
<gene>
    <name evidence="2" type="ORF">H5410_023917</name>
</gene>
<protein>
    <submittedName>
        <fullName evidence="2">Uncharacterized protein</fullName>
    </submittedName>
</protein>
<comment type="caution">
    <text evidence="2">The sequence shown here is derived from an EMBL/GenBank/DDBJ whole genome shotgun (WGS) entry which is preliminary data.</text>
</comment>
<dbReference type="EMBL" id="JACXVP010000004">
    <property type="protein sequence ID" value="KAG5612636.1"/>
    <property type="molecule type" value="Genomic_DNA"/>
</dbReference>
<sequence>MFKYVARETQQTAEETGEKAEGARAAESGPIGYITSSGFLLGFEGIVGIEETGGTTPPEEGKRGAISGDISENGDAAGTGGFARNSTGVADINFLSIFSDTAKGVVAMNIHIMSVATTRKQKVLAIISEN</sequence>
<reference evidence="2 3" key="1">
    <citation type="submission" date="2020-09" db="EMBL/GenBank/DDBJ databases">
        <title>De no assembly of potato wild relative species, Solanum commersonii.</title>
        <authorList>
            <person name="Cho K."/>
        </authorList>
    </citation>
    <scope>NUCLEOTIDE SEQUENCE [LARGE SCALE GENOMIC DNA]</scope>
    <source>
        <strain evidence="2">LZ3.2</strain>
        <tissue evidence="2">Leaf</tissue>
    </source>
</reference>
<evidence type="ECO:0000313" key="2">
    <source>
        <dbReference type="EMBL" id="KAG5612636.1"/>
    </source>
</evidence>
<name>A0A9J5ZKH9_SOLCO</name>
<evidence type="ECO:0000313" key="3">
    <source>
        <dbReference type="Proteomes" id="UP000824120"/>
    </source>
</evidence>
<dbReference type="AlphaFoldDB" id="A0A9J5ZKH9"/>
<keyword evidence="3" id="KW-1185">Reference proteome</keyword>